<evidence type="ECO:0000313" key="3">
    <source>
        <dbReference type="EMBL" id="GAA3937429.1"/>
    </source>
</evidence>
<dbReference type="EMBL" id="BAABAJ010000025">
    <property type="protein sequence ID" value="GAA3937429.1"/>
    <property type="molecule type" value="Genomic_DNA"/>
</dbReference>
<feature type="chain" id="PRO_5047167092" evidence="2">
    <location>
        <begin position="26"/>
        <end position="281"/>
    </location>
</feature>
<keyword evidence="3" id="KW-0449">Lipoprotein</keyword>
<feature type="region of interest" description="Disordered" evidence="1">
    <location>
        <begin position="182"/>
        <end position="210"/>
    </location>
</feature>
<feature type="signal peptide" evidence="2">
    <location>
        <begin position="1"/>
        <end position="25"/>
    </location>
</feature>
<accession>A0ABP7N574</accession>
<reference evidence="4" key="1">
    <citation type="journal article" date="2019" name="Int. J. Syst. Evol. Microbiol.">
        <title>The Global Catalogue of Microorganisms (GCM) 10K type strain sequencing project: providing services to taxonomists for standard genome sequencing and annotation.</title>
        <authorList>
            <consortium name="The Broad Institute Genomics Platform"/>
            <consortium name="The Broad Institute Genome Sequencing Center for Infectious Disease"/>
            <person name="Wu L."/>
            <person name="Ma J."/>
        </authorList>
    </citation>
    <scope>NUCLEOTIDE SEQUENCE [LARGE SCALE GENOMIC DNA]</scope>
    <source>
        <strain evidence="4">JCM 16956</strain>
    </source>
</reference>
<dbReference type="Gene3D" id="2.50.20.20">
    <property type="match status" value="1"/>
</dbReference>
<feature type="compositionally biased region" description="Basic and acidic residues" evidence="1">
    <location>
        <begin position="182"/>
        <end position="206"/>
    </location>
</feature>
<comment type="caution">
    <text evidence="3">The sequence shown here is derived from an EMBL/GenBank/DDBJ whole genome shotgun (WGS) entry which is preliminary data.</text>
</comment>
<keyword evidence="2" id="KW-0732">Signal</keyword>
<keyword evidence="4" id="KW-1185">Reference proteome</keyword>
<sequence length="281" mass="29279">MASHRKLRAAAAVCVAVVVTGPVPAAAAAAPGLAPGPAPLAGTAAPTPGDPFAGLTPDQIADRAVEATQSATSLRMKGRIVSDDQPLDVDLALNDRNDCTGRLKIAGGTAELRRADDITYMKGDETFWRASMGSQGMPDGRIAATVELLKGRWLKVAPGQPGSEDLGGICNLKALLDDLDRDKDEDRDGTRDPDRGTLTRGRDGKVGDTPVATLVRKKPGGETSTVSVSREGEPYILRTVKTGGDQPGSITLSDYDKPVRVTVPPPGETVDLAKLNRGDPA</sequence>
<dbReference type="RefSeq" id="WP_345287054.1">
    <property type="nucleotide sequence ID" value="NZ_BAABAJ010000025.1"/>
</dbReference>
<organism evidence="3 4">
    <name type="scientific">Streptomyces gulbargensis</name>
    <dbReference type="NCBI Taxonomy" id="364901"/>
    <lineage>
        <taxon>Bacteria</taxon>
        <taxon>Bacillati</taxon>
        <taxon>Actinomycetota</taxon>
        <taxon>Actinomycetes</taxon>
        <taxon>Kitasatosporales</taxon>
        <taxon>Streptomycetaceae</taxon>
        <taxon>Streptomyces</taxon>
    </lineage>
</organism>
<evidence type="ECO:0000256" key="2">
    <source>
        <dbReference type="SAM" id="SignalP"/>
    </source>
</evidence>
<evidence type="ECO:0000313" key="4">
    <source>
        <dbReference type="Proteomes" id="UP001501000"/>
    </source>
</evidence>
<protein>
    <submittedName>
        <fullName evidence="3">Lipoprotein</fullName>
    </submittedName>
</protein>
<evidence type="ECO:0000256" key="1">
    <source>
        <dbReference type="SAM" id="MobiDB-lite"/>
    </source>
</evidence>
<name>A0ABP7N574_9ACTN</name>
<gene>
    <name evidence="3" type="ORF">GCM10022244_52320</name>
</gene>
<feature type="region of interest" description="Disordered" evidence="1">
    <location>
        <begin position="239"/>
        <end position="281"/>
    </location>
</feature>
<proteinExistence type="predicted"/>
<dbReference type="Proteomes" id="UP001501000">
    <property type="component" value="Unassembled WGS sequence"/>
</dbReference>